<dbReference type="InterPro" id="IPR010987">
    <property type="entry name" value="Glutathione-S-Trfase_C-like"/>
</dbReference>
<name>A3VI83_9RHOB</name>
<dbReference type="InterPro" id="IPR036282">
    <property type="entry name" value="Glutathione-S-Trfase_C_sf"/>
</dbReference>
<organism evidence="3 4">
    <name type="scientific">Maritimibacter alkaliphilus HTCC2654</name>
    <dbReference type="NCBI Taxonomy" id="314271"/>
    <lineage>
        <taxon>Bacteria</taxon>
        <taxon>Pseudomonadati</taxon>
        <taxon>Pseudomonadota</taxon>
        <taxon>Alphaproteobacteria</taxon>
        <taxon>Rhodobacterales</taxon>
        <taxon>Roseobacteraceae</taxon>
        <taxon>Maritimibacter</taxon>
    </lineage>
</organism>
<evidence type="ECO:0000259" key="2">
    <source>
        <dbReference type="PROSITE" id="PS50405"/>
    </source>
</evidence>
<evidence type="ECO:0000259" key="1">
    <source>
        <dbReference type="PROSITE" id="PS50404"/>
    </source>
</evidence>
<dbReference type="SFLD" id="SFLDG00358">
    <property type="entry name" value="Main_(cytGST)"/>
    <property type="match status" value="1"/>
</dbReference>
<dbReference type="STRING" id="314271.RB2654_01230"/>
<dbReference type="Pfam" id="PF02798">
    <property type="entry name" value="GST_N"/>
    <property type="match status" value="1"/>
</dbReference>
<dbReference type="InterPro" id="IPR040079">
    <property type="entry name" value="Glutathione_S-Trfase"/>
</dbReference>
<dbReference type="SFLD" id="SFLDG01150">
    <property type="entry name" value="Main.1:_Beta-like"/>
    <property type="match status" value="1"/>
</dbReference>
<evidence type="ECO:0000313" key="4">
    <source>
        <dbReference type="Proteomes" id="UP000002931"/>
    </source>
</evidence>
<dbReference type="eggNOG" id="COG0625">
    <property type="taxonomic scope" value="Bacteria"/>
</dbReference>
<gene>
    <name evidence="3" type="ORF">RB2654_01230</name>
</gene>
<dbReference type="HOGENOM" id="CLU_011226_15_4_5"/>
<dbReference type="RefSeq" id="WP_008327890.1">
    <property type="nucleotide sequence ID" value="NZ_CH902578.1"/>
</dbReference>
<accession>A3VI83</accession>
<dbReference type="Gene3D" id="1.20.1050.10">
    <property type="match status" value="1"/>
</dbReference>
<dbReference type="AlphaFoldDB" id="A3VI83"/>
<dbReference type="CDD" id="cd03046">
    <property type="entry name" value="GST_N_GTT1_like"/>
    <property type="match status" value="1"/>
</dbReference>
<dbReference type="InterPro" id="IPR004045">
    <property type="entry name" value="Glutathione_S-Trfase_N"/>
</dbReference>
<keyword evidence="3" id="KW-0808">Transferase</keyword>
<dbReference type="SFLD" id="SFLDS00019">
    <property type="entry name" value="Glutathione_Transferase_(cytos"/>
    <property type="match status" value="1"/>
</dbReference>
<feature type="domain" description="GST N-terminal" evidence="1">
    <location>
        <begin position="1"/>
        <end position="80"/>
    </location>
</feature>
<dbReference type="InterPro" id="IPR036249">
    <property type="entry name" value="Thioredoxin-like_sf"/>
</dbReference>
<dbReference type="EMBL" id="AAMT01000010">
    <property type="protein sequence ID" value="EAQ12082.1"/>
    <property type="molecule type" value="Genomic_DNA"/>
</dbReference>
<proteinExistence type="predicted"/>
<dbReference type="Gene3D" id="3.40.30.10">
    <property type="entry name" value="Glutaredoxin"/>
    <property type="match status" value="1"/>
</dbReference>
<feature type="domain" description="GST C-terminal" evidence="2">
    <location>
        <begin position="86"/>
        <end position="218"/>
    </location>
</feature>
<keyword evidence="4" id="KW-1185">Reference proteome</keyword>
<dbReference type="OrthoDB" id="5740960at2"/>
<dbReference type="PROSITE" id="PS50404">
    <property type="entry name" value="GST_NTER"/>
    <property type="match status" value="1"/>
</dbReference>
<reference evidence="3 4" key="1">
    <citation type="journal article" date="2010" name="J. Bacteriol.">
        <title>Genome sequences of Pelagibaca bermudensis HTCC2601T and Maritimibacter alkaliphilus HTCC2654T, the type strains of two marine Roseobacter genera.</title>
        <authorList>
            <person name="Thrash J.C."/>
            <person name="Cho J.C."/>
            <person name="Ferriera S."/>
            <person name="Johnson J."/>
            <person name="Vergin K.L."/>
            <person name="Giovannoni S.J."/>
        </authorList>
    </citation>
    <scope>NUCLEOTIDE SEQUENCE [LARGE SCALE GENOMIC DNA]</scope>
    <source>
        <strain evidence="3 4">HTCC2654</strain>
    </source>
</reference>
<protein>
    <submittedName>
        <fullName evidence="3">Glutathione S-transferase family protein</fullName>
    </submittedName>
</protein>
<sequence length="219" mass="24249">MIRLHAVPGSRSFRVHWLLAEMGLEPEVENYRIGDGSLGTDDFHLVNPAGRVPALEIDGMTLIESGAIVEYLCETRSEHGLGRLPGDAERAEFLVWLHYAETVATCIQNLNLQQVFLPDPAMRSPTVIGLETRRLAKALKPVAKRVEAQDYLLASGFSAVDVMFGFGIEAAFHYVHAEKFPTLAAYQKRLAARPAYQTAFAAQGPDTIYKQDFYEVPVG</sequence>
<dbReference type="PANTHER" id="PTHR44051:SF8">
    <property type="entry name" value="GLUTATHIONE S-TRANSFERASE GSTA"/>
    <property type="match status" value="1"/>
</dbReference>
<dbReference type="SUPFAM" id="SSF52833">
    <property type="entry name" value="Thioredoxin-like"/>
    <property type="match status" value="1"/>
</dbReference>
<comment type="caution">
    <text evidence="3">The sequence shown here is derived from an EMBL/GenBank/DDBJ whole genome shotgun (WGS) entry which is preliminary data.</text>
</comment>
<dbReference type="SUPFAM" id="SSF47616">
    <property type="entry name" value="GST C-terminal domain-like"/>
    <property type="match status" value="1"/>
</dbReference>
<dbReference type="PANTHER" id="PTHR44051">
    <property type="entry name" value="GLUTATHIONE S-TRANSFERASE-RELATED"/>
    <property type="match status" value="1"/>
</dbReference>
<evidence type="ECO:0000313" key="3">
    <source>
        <dbReference type="EMBL" id="EAQ12082.1"/>
    </source>
</evidence>
<dbReference type="Proteomes" id="UP000002931">
    <property type="component" value="Unassembled WGS sequence"/>
</dbReference>
<dbReference type="GO" id="GO:0016740">
    <property type="term" value="F:transferase activity"/>
    <property type="evidence" value="ECO:0007669"/>
    <property type="project" value="UniProtKB-KW"/>
</dbReference>
<dbReference type="PROSITE" id="PS50405">
    <property type="entry name" value="GST_CTER"/>
    <property type="match status" value="1"/>
</dbReference>